<keyword evidence="4 5" id="KW-0274">FAD</keyword>
<reference evidence="9 10" key="1">
    <citation type="submission" date="2019-03" db="EMBL/GenBank/DDBJ databases">
        <title>Draft genome sequences of novel Actinobacteria.</title>
        <authorList>
            <person name="Sahin N."/>
            <person name="Ay H."/>
            <person name="Saygin H."/>
        </authorList>
    </citation>
    <scope>NUCLEOTIDE SEQUENCE [LARGE SCALE GENOMIC DNA]</scope>
    <source>
        <strain evidence="9 10">5K548</strain>
    </source>
</reference>
<dbReference type="EMBL" id="SMLA01000068">
    <property type="protein sequence ID" value="TDD82140.1"/>
    <property type="molecule type" value="Genomic_DNA"/>
</dbReference>
<dbReference type="AlphaFoldDB" id="A0A4R5BBM1"/>
<dbReference type="Gene3D" id="2.40.110.10">
    <property type="entry name" value="Butyryl-CoA Dehydrogenase, subunit A, domain 2"/>
    <property type="match status" value="1"/>
</dbReference>
<dbReference type="PROSITE" id="PS00073">
    <property type="entry name" value="ACYL_COA_DH_2"/>
    <property type="match status" value="1"/>
</dbReference>
<feature type="domain" description="Acyl-CoA dehydrogenase/oxidase N-terminal" evidence="8">
    <location>
        <begin position="18"/>
        <end position="130"/>
    </location>
</feature>
<dbReference type="InterPro" id="IPR013786">
    <property type="entry name" value="AcylCoA_DH/ox_N"/>
</dbReference>
<proteinExistence type="inferred from homology"/>
<dbReference type="Gene3D" id="1.10.540.10">
    <property type="entry name" value="Acyl-CoA dehydrogenase/oxidase, N-terminal domain"/>
    <property type="match status" value="1"/>
</dbReference>
<keyword evidence="5" id="KW-0560">Oxidoreductase</keyword>
<comment type="cofactor">
    <cofactor evidence="1 5">
        <name>FAD</name>
        <dbReference type="ChEBI" id="CHEBI:57692"/>
    </cofactor>
</comment>
<feature type="domain" description="Acyl-CoA oxidase/dehydrogenase middle" evidence="7">
    <location>
        <begin position="134"/>
        <end position="229"/>
    </location>
</feature>
<dbReference type="InterPro" id="IPR046373">
    <property type="entry name" value="Acyl-CoA_Oxase/DH_mid-dom_sf"/>
</dbReference>
<accession>A0A4R5BBM1</accession>
<evidence type="ECO:0000313" key="9">
    <source>
        <dbReference type="EMBL" id="TDD82140.1"/>
    </source>
</evidence>
<dbReference type="PIRSF" id="PIRSF016578">
    <property type="entry name" value="HsaA"/>
    <property type="match status" value="1"/>
</dbReference>
<keyword evidence="3 5" id="KW-0285">Flavoprotein</keyword>
<dbReference type="PANTHER" id="PTHR43884:SF12">
    <property type="entry name" value="ISOVALERYL-COA DEHYDROGENASE, MITOCHONDRIAL-RELATED"/>
    <property type="match status" value="1"/>
</dbReference>
<dbReference type="Pfam" id="PF02771">
    <property type="entry name" value="Acyl-CoA_dh_N"/>
    <property type="match status" value="1"/>
</dbReference>
<dbReference type="GO" id="GO:0033539">
    <property type="term" value="P:fatty acid beta-oxidation using acyl-CoA dehydrogenase"/>
    <property type="evidence" value="ECO:0007669"/>
    <property type="project" value="TreeGrafter"/>
</dbReference>
<dbReference type="InterPro" id="IPR006089">
    <property type="entry name" value="Acyl-CoA_DH_CS"/>
</dbReference>
<evidence type="ECO:0000256" key="4">
    <source>
        <dbReference type="ARBA" id="ARBA00022827"/>
    </source>
</evidence>
<evidence type="ECO:0000259" key="6">
    <source>
        <dbReference type="Pfam" id="PF00441"/>
    </source>
</evidence>
<dbReference type="InterPro" id="IPR037069">
    <property type="entry name" value="AcylCoA_DH/ox_N_sf"/>
</dbReference>
<dbReference type="Proteomes" id="UP000294723">
    <property type="component" value="Unassembled WGS sequence"/>
</dbReference>
<evidence type="ECO:0000313" key="10">
    <source>
        <dbReference type="Proteomes" id="UP000294723"/>
    </source>
</evidence>
<gene>
    <name evidence="9" type="ORF">E1202_27755</name>
</gene>
<dbReference type="Gene3D" id="1.20.140.10">
    <property type="entry name" value="Butyryl-CoA Dehydrogenase, subunit A, domain 3"/>
    <property type="match status" value="1"/>
</dbReference>
<dbReference type="PANTHER" id="PTHR43884">
    <property type="entry name" value="ACYL-COA DEHYDROGENASE"/>
    <property type="match status" value="1"/>
</dbReference>
<dbReference type="InterPro" id="IPR006091">
    <property type="entry name" value="Acyl-CoA_Oxase/DH_mid-dom"/>
</dbReference>
<dbReference type="GO" id="GO:0050660">
    <property type="term" value="F:flavin adenine dinucleotide binding"/>
    <property type="evidence" value="ECO:0007669"/>
    <property type="project" value="InterPro"/>
</dbReference>
<evidence type="ECO:0000256" key="2">
    <source>
        <dbReference type="ARBA" id="ARBA00009347"/>
    </source>
</evidence>
<dbReference type="SUPFAM" id="SSF47203">
    <property type="entry name" value="Acyl-CoA dehydrogenase C-terminal domain-like"/>
    <property type="match status" value="1"/>
</dbReference>
<dbReference type="GO" id="GO:0003995">
    <property type="term" value="F:acyl-CoA dehydrogenase activity"/>
    <property type="evidence" value="ECO:0007669"/>
    <property type="project" value="InterPro"/>
</dbReference>
<protein>
    <submittedName>
        <fullName evidence="9">Acyl-CoA dehydrogenase</fullName>
    </submittedName>
</protein>
<comment type="similarity">
    <text evidence="2 5">Belongs to the acyl-CoA dehydrogenase family.</text>
</comment>
<dbReference type="InterPro" id="IPR036250">
    <property type="entry name" value="AcylCo_DH-like_C"/>
</dbReference>
<dbReference type="Pfam" id="PF02770">
    <property type="entry name" value="Acyl-CoA_dh_M"/>
    <property type="match status" value="1"/>
</dbReference>
<feature type="domain" description="Acyl-CoA dehydrogenase/oxidase C-terminal" evidence="6">
    <location>
        <begin position="248"/>
        <end position="388"/>
    </location>
</feature>
<dbReference type="Pfam" id="PF00441">
    <property type="entry name" value="Acyl-CoA_dh_1"/>
    <property type="match status" value="1"/>
</dbReference>
<comment type="caution">
    <text evidence="9">The sequence shown here is derived from an EMBL/GenBank/DDBJ whole genome shotgun (WGS) entry which is preliminary data.</text>
</comment>
<name>A0A4R5BBM1_9PSEU</name>
<evidence type="ECO:0000259" key="7">
    <source>
        <dbReference type="Pfam" id="PF02770"/>
    </source>
</evidence>
<evidence type="ECO:0000256" key="1">
    <source>
        <dbReference type="ARBA" id="ARBA00001974"/>
    </source>
</evidence>
<dbReference type="InterPro" id="IPR009100">
    <property type="entry name" value="AcylCoA_DH/oxidase_NM_dom_sf"/>
</dbReference>
<evidence type="ECO:0000256" key="5">
    <source>
        <dbReference type="RuleBase" id="RU362125"/>
    </source>
</evidence>
<dbReference type="GO" id="GO:0046359">
    <property type="term" value="P:butyrate catabolic process"/>
    <property type="evidence" value="ECO:0007669"/>
    <property type="project" value="TreeGrafter"/>
</dbReference>
<dbReference type="InterPro" id="IPR009075">
    <property type="entry name" value="AcylCo_DH/oxidase_C"/>
</dbReference>
<dbReference type="SUPFAM" id="SSF56645">
    <property type="entry name" value="Acyl-CoA dehydrogenase NM domain-like"/>
    <property type="match status" value="1"/>
</dbReference>
<evidence type="ECO:0000256" key="3">
    <source>
        <dbReference type="ARBA" id="ARBA00022630"/>
    </source>
</evidence>
<sequence>MITIIEGGGPVVSAIDADEQRALKEVAAKLAAERYAPQAEEWDRERIAFPHEERRYLGELGLLGIALPERHGGGGAPLQHALTVIEELAKECRPAAFQVFESNTGPAQVVARFGSEEQHERFLPPIISGDATLAVAISEPDAGSAATDMKTKAVAEGDKVVVNGSKRWISNGGEADHYLVYARMNDEPGSKAIGAVIVEADRPGVSFGERERLMGFRGIPSADIRFDDVEVPAENVVLGPGRFRELFGAFSIERLGNATMSLALGQAALDRTKRYVQERDQFGKPLVEFQNVQMTLADMLLQVEAARLLIQRAAAGVGENLPNSLDVSLAKCTANEMAKRVTDLAMQLHGGNGYTEEFGLERLHRDSHGWALAGGTPAMQRIRIVSEMLGRSFDQRR</sequence>
<organism evidence="9 10">
    <name type="scientific">Saccharopolyspora karakumensis</name>
    <dbReference type="NCBI Taxonomy" id="2530386"/>
    <lineage>
        <taxon>Bacteria</taxon>
        <taxon>Bacillati</taxon>
        <taxon>Actinomycetota</taxon>
        <taxon>Actinomycetes</taxon>
        <taxon>Pseudonocardiales</taxon>
        <taxon>Pseudonocardiaceae</taxon>
        <taxon>Saccharopolyspora</taxon>
    </lineage>
</organism>
<evidence type="ECO:0000259" key="8">
    <source>
        <dbReference type="Pfam" id="PF02771"/>
    </source>
</evidence>
<keyword evidence="10" id="KW-1185">Reference proteome</keyword>